<dbReference type="InterPro" id="IPR027417">
    <property type="entry name" value="P-loop_NTPase"/>
</dbReference>
<dbReference type="Pfam" id="PF00025">
    <property type="entry name" value="Arf"/>
    <property type="match status" value="1"/>
</dbReference>
<feature type="region of interest" description="Disordered" evidence="4">
    <location>
        <begin position="9"/>
        <end position="28"/>
    </location>
</feature>
<dbReference type="PANTHER" id="PTHR45732">
    <property type="entry name" value="ADP-RIBOSYLATION FACTOR-LIKE PROTEIN 8"/>
    <property type="match status" value="1"/>
</dbReference>
<dbReference type="AlphaFoldDB" id="A0A9W6WZM0"/>
<keyword evidence="6" id="KW-1185">Reference proteome</keyword>
<feature type="compositionally biased region" description="Low complexity" evidence="4">
    <location>
        <begin position="15"/>
        <end position="25"/>
    </location>
</feature>
<evidence type="ECO:0000313" key="5">
    <source>
        <dbReference type="EMBL" id="GMF23459.1"/>
    </source>
</evidence>
<evidence type="ECO:0000256" key="2">
    <source>
        <dbReference type="ARBA" id="ARBA00023134"/>
    </source>
</evidence>
<accession>A0A9W6WZM0</accession>
<dbReference type="InterPro" id="IPR006689">
    <property type="entry name" value="Small_GTPase_ARF/SAR"/>
</dbReference>
<dbReference type="GO" id="GO:0003924">
    <property type="term" value="F:GTPase activity"/>
    <property type="evidence" value="ECO:0007669"/>
    <property type="project" value="InterPro"/>
</dbReference>
<dbReference type="GO" id="GO:0005525">
    <property type="term" value="F:GTP binding"/>
    <property type="evidence" value="ECO:0007669"/>
    <property type="project" value="UniProtKB-KW"/>
</dbReference>
<sequence length="240" mass="26486">MAAFSPLFKTKEEAGGSSHLGSAGSTRTRLDTAAAAAAQPIPTQQPWEAFYRRCCRPSTRRSSRSCSWASRTGAPLCCPWVRSGAGSHSPRRLVLLQWQDDAAERDGHGPPRGDVPHHRSQREAGEKRRRTDEVLGYRRAGTRTGKLLEDGSCVDMLAATRADWLASLIFVLGSELATTPLLVLANKIDLEPHISEPELIRELNLDYIVDNPWLVIPISALRLVNIDQVIQWLMKQSGKG</sequence>
<keyword evidence="2 3" id="KW-0342">GTP-binding</keyword>
<dbReference type="Gene3D" id="3.40.50.300">
    <property type="entry name" value="P-loop containing nucleotide triphosphate hydrolases"/>
    <property type="match status" value="1"/>
</dbReference>
<evidence type="ECO:0000256" key="1">
    <source>
        <dbReference type="ARBA" id="ARBA00022741"/>
    </source>
</evidence>
<protein>
    <submittedName>
        <fullName evidence="5">Unnamed protein product</fullName>
    </submittedName>
</protein>
<evidence type="ECO:0000256" key="4">
    <source>
        <dbReference type="SAM" id="MobiDB-lite"/>
    </source>
</evidence>
<feature type="region of interest" description="Disordered" evidence="4">
    <location>
        <begin position="103"/>
        <end position="132"/>
    </location>
</feature>
<gene>
    <name evidence="5" type="ORF">Pfra01_000371200</name>
</gene>
<dbReference type="EMBL" id="BSXT01000289">
    <property type="protein sequence ID" value="GMF23459.1"/>
    <property type="molecule type" value="Genomic_DNA"/>
</dbReference>
<dbReference type="OrthoDB" id="2011769at2759"/>
<feature type="binding site" evidence="3">
    <location>
        <begin position="186"/>
        <end position="189"/>
    </location>
    <ligand>
        <name>GTP</name>
        <dbReference type="ChEBI" id="CHEBI:37565"/>
    </ligand>
</feature>
<dbReference type="PANTHER" id="PTHR45732:SF2">
    <property type="entry name" value="ADP-RIBOSYLATION FACTOR LIKE PROTEIN"/>
    <property type="match status" value="1"/>
</dbReference>
<proteinExistence type="predicted"/>
<reference evidence="5" key="1">
    <citation type="submission" date="2023-04" db="EMBL/GenBank/DDBJ databases">
        <title>Phytophthora fragariaefolia NBRC 109709.</title>
        <authorList>
            <person name="Ichikawa N."/>
            <person name="Sato H."/>
            <person name="Tonouchi N."/>
        </authorList>
    </citation>
    <scope>NUCLEOTIDE SEQUENCE</scope>
    <source>
        <strain evidence="5">NBRC 109709</strain>
    </source>
</reference>
<evidence type="ECO:0000313" key="6">
    <source>
        <dbReference type="Proteomes" id="UP001165121"/>
    </source>
</evidence>
<comment type="caution">
    <text evidence="5">The sequence shown here is derived from an EMBL/GenBank/DDBJ whole genome shotgun (WGS) entry which is preliminary data.</text>
</comment>
<dbReference type="SUPFAM" id="SSF52540">
    <property type="entry name" value="P-loop containing nucleoside triphosphate hydrolases"/>
    <property type="match status" value="1"/>
</dbReference>
<evidence type="ECO:0000256" key="3">
    <source>
        <dbReference type="PIRSR" id="PIRSR606689-1"/>
    </source>
</evidence>
<name>A0A9W6WZM0_9STRA</name>
<keyword evidence="1 3" id="KW-0547">Nucleotide-binding</keyword>
<dbReference type="Proteomes" id="UP001165121">
    <property type="component" value="Unassembled WGS sequence"/>
</dbReference>
<organism evidence="5 6">
    <name type="scientific">Phytophthora fragariaefolia</name>
    <dbReference type="NCBI Taxonomy" id="1490495"/>
    <lineage>
        <taxon>Eukaryota</taxon>
        <taxon>Sar</taxon>
        <taxon>Stramenopiles</taxon>
        <taxon>Oomycota</taxon>
        <taxon>Peronosporomycetes</taxon>
        <taxon>Peronosporales</taxon>
        <taxon>Peronosporaceae</taxon>
        <taxon>Phytophthora</taxon>
    </lineage>
</organism>